<dbReference type="PANTHER" id="PTHR22762:SF89">
    <property type="entry name" value="ALPHA-XYLOSIDASE"/>
    <property type="match status" value="1"/>
</dbReference>
<sequence length="841" mass="93860">MATHPSFSQFTANLHPQVPADRTVSGEHWRISPITDSLVRLEWSDDGIFEDRPTQVVLNRDLGGDVHADIRRTGGGVRIETPALLLDYDGRPFSKEGLSIVVKGVPGSQFNTWHYGERGGGNLLGTARTLDEVDGDTPLGDGILSRDGWAVLDDSASNVLDDAATVGGEDNPFGTWPVPRVDDPGRVDLYVFAYGLRFLEAIRDWHRLTGPTPLLPRWALGNWWSRFYRYDQDGYLNLMDRFRAEGLPFTVAVIDMDWHLTDADPKYGSGWTGYTWNRDLFPDPTRLLADLHDRGMRVTLNEHPRDGIRAFEEEYPAVARAMGVDPESGEPVAFDPSSPRFLDAYLDMHHRMAADGVDFWWIDWQQGGVTRQRGLDPLWMLNHVHWLDSLDEAGKEGSGRWPMTFSRFAGPGSHRYPIGFSGDTIVSWRSLEFQPRFTATAANIGYDWWSHDIGGHMLGRRDDELEARWYQFGVFSPINRLHSSSSPFSGKEPWNFPEPVRHAMAGALRLRQRLLPYLHTMNYRTAFRARPLVEPMYWQDPGIGEAYDYPNEYRFGSELVVAPVVRPRDPVSRLARTDLWLPQGEWFDFFDGRRYRAPRPGGRRLAAWRGIERIPAFAKAGGIVPLQTLDGPDALNSTDNPRLLRVLAFPGDGSFTLHEDDGEWTHVRQGRAALTDLRQEWGDDAVVFTVGAVRGDAAAVPEVRDWAVAFRGVGDAPGAVTATVDGAPVDCVAEYDEATLTLSVTVRAVPRSAVLRVEASGLRAADDPATEDCRRVLMDAQMPNLTKDVTFSMIAEQGAAALAGLRALDMQAGAPHADLAESHMPESVIAALEEILLRSRS</sequence>
<dbReference type="RefSeq" id="WP_034258290.1">
    <property type="nucleotide sequence ID" value="NZ_JGYV01000001.1"/>
</dbReference>
<keyword evidence="7" id="KW-1185">Reference proteome</keyword>
<feature type="domain" description="DUF5110" evidence="4">
    <location>
        <begin position="644"/>
        <end position="712"/>
    </location>
</feature>
<dbReference type="Gene3D" id="3.20.20.80">
    <property type="entry name" value="Glycosidases"/>
    <property type="match status" value="1"/>
</dbReference>
<dbReference type="InterPro" id="IPR048395">
    <property type="entry name" value="Glyco_hydro_31_C"/>
</dbReference>
<dbReference type="InterPro" id="IPR033403">
    <property type="entry name" value="DUF5110"/>
</dbReference>
<evidence type="ECO:0000313" key="6">
    <source>
        <dbReference type="EMBL" id="KFI66166.1"/>
    </source>
</evidence>
<evidence type="ECO:0000259" key="4">
    <source>
        <dbReference type="Pfam" id="PF17137"/>
    </source>
</evidence>
<feature type="domain" description="Glycosyl hydrolase family 31 C-terminal" evidence="5">
    <location>
        <begin position="530"/>
        <end position="624"/>
    </location>
</feature>
<comment type="caution">
    <text evidence="6">The sequence shown here is derived from an EMBL/GenBank/DDBJ whole genome shotgun (WGS) entry which is preliminary data.</text>
</comment>
<dbReference type="Gene3D" id="2.60.40.1180">
    <property type="entry name" value="Golgi alpha-mannosidase II"/>
    <property type="match status" value="2"/>
</dbReference>
<proteinExistence type="inferred from homology"/>
<dbReference type="eggNOG" id="COG1501">
    <property type="taxonomic scope" value="Bacteria"/>
</dbReference>
<dbReference type="EMBL" id="JGYV01000001">
    <property type="protein sequence ID" value="KFI66166.1"/>
    <property type="molecule type" value="Genomic_DNA"/>
</dbReference>
<name>A0A087B566_9BIFI</name>
<dbReference type="PANTHER" id="PTHR22762">
    <property type="entry name" value="ALPHA-GLUCOSIDASE"/>
    <property type="match status" value="1"/>
</dbReference>
<evidence type="ECO:0000256" key="2">
    <source>
        <dbReference type="RuleBase" id="RU361185"/>
    </source>
</evidence>
<dbReference type="Pfam" id="PF17137">
    <property type="entry name" value="DUF5110"/>
    <property type="match status" value="1"/>
</dbReference>
<dbReference type="GO" id="GO:0005975">
    <property type="term" value="P:carbohydrate metabolic process"/>
    <property type="evidence" value="ECO:0007669"/>
    <property type="project" value="InterPro"/>
</dbReference>
<dbReference type="Pfam" id="PF01055">
    <property type="entry name" value="Glyco_hydro_31_2nd"/>
    <property type="match status" value="1"/>
</dbReference>
<evidence type="ECO:0000256" key="1">
    <source>
        <dbReference type="ARBA" id="ARBA00007806"/>
    </source>
</evidence>
<keyword evidence="2 6" id="KW-0378">Hydrolase</keyword>
<evidence type="ECO:0000313" key="7">
    <source>
        <dbReference type="Proteomes" id="UP000029067"/>
    </source>
</evidence>
<accession>A0A087B566</accession>
<dbReference type="CDD" id="cd06595">
    <property type="entry name" value="GH31_u1"/>
    <property type="match status" value="1"/>
</dbReference>
<dbReference type="InterPro" id="IPR013780">
    <property type="entry name" value="Glyco_hydro_b"/>
</dbReference>
<evidence type="ECO:0000259" key="5">
    <source>
        <dbReference type="Pfam" id="PF21365"/>
    </source>
</evidence>
<dbReference type="InterPro" id="IPR000322">
    <property type="entry name" value="Glyco_hydro_31_TIM"/>
</dbReference>
<comment type="similarity">
    <text evidence="1 2">Belongs to the glycosyl hydrolase 31 family.</text>
</comment>
<evidence type="ECO:0000259" key="3">
    <source>
        <dbReference type="Pfam" id="PF01055"/>
    </source>
</evidence>
<dbReference type="Proteomes" id="UP000029067">
    <property type="component" value="Unassembled WGS sequence"/>
</dbReference>
<dbReference type="SUPFAM" id="SSF51011">
    <property type="entry name" value="Glycosyl hydrolase domain"/>
    <property type="match status" value="1"/>
</dbReference>
<dbReference type="GO" id="GO:0061634">
    <property type="term" value="F:alpha-D-xyloside xylohydrolase"/>
    <property type="evidence" value="ECO:0007669"/>
    <property type="project" value="UniProtKB-EC"/>
</dbReference>
<dbReference type="SUPFAM" id="SSF51445">
    <property type="entry name" value="(Trans)glycosidases"/>
    <property type="match status" value="1"/>
</dbReference>
<dbReference type="InterPro" id="IPR017853">
    <property type="entry name" value="GH"/>
</dbReference>
<dbReference type="GO" id="GO:0006491">
    <property type="term" value="P:N-glycan processing"/>
    <property type="evidence" value="ECO:0007669"/>
    <property type="project" value="TreeGrafter"/>
</dbReference>
<feature type="domain" description="Glycoside hydrolase family 31 TIM barrel" evidence="3">
    <location>
        <begin position="212"/>
        <end position="521"/>
    </location>
</feature>
<dbReference type="OrthoDB" id="176168at2"/>
<reference evidence="6 7" key="1">
    <citation type="submission" date="2014-03" db="EMBL/GenBank/DDBJ databases">
        <title>Genomics of Bifidobacteria.</title>
        <authorList>
            <person name="Ventura M."/>
            <person name="Milani C."/>
            <person name="Lugli G.A."/>
        </authorList>
    </citation>
    <scope>NUCLEOTIDE SEQUENCE [LARGE SCALE GENOMIC DNA]</scope>
    <source>
        <strain evidence="6 7">LMG 10738</strain>
    </source>
</reference>
<dbReference type="EC" id="3.2.1.177" evidence="6"/>
<dbReference type="GO" id="GO:0090599">
    <property type="term" value="F:alpha-glucosidase activity"/>
    <property type="evidence" value="ECO:0007669"/>
    <property type="project" value="TreeGrafter"/>
</dbReference>
<dbReference type="STRING" id="1688.BCUN_0673"/>
<gene>
    <name evidence="6" type="ORF">BCUN_0673</name>
</gene>
<dbReference type="Pfam" id="PF21365">
    <property type="entry name" value="Glyco_hydro_31_3rd"/>
    <property type="match status" value="1"/>
</dbReference>
<keyword evidence="2 6" id="KW-0326">Glycosidase</keyword>
<protein>
    <submittedName>
        <fullName evidence="6">Glycogen debranching protein</fullName>
        <ecNumber evidence="6">3.2.1.177</ecNumber>
    </submittedName>
</protein>
<dbReference type="AlphaFoldDB" id="A0A087B566"/>
<organism evidence="6 7">
    <name type="scientific">Bifidobacterium cuniculi</name>
    <dbReference type="NCBI Taxonomy" id="1688"/>
    <lineage>
        <taxon>Bacteria</taxon>
        <taxon>Bacillati</taxon>
        <taxon>Actinomycetota</taxon>
        <taxon>Actinomycetes</taxon>
        <taxon>Bifidobacteriales</taxon>
        <taxon>Bifidobacteriaceae</taxon>
        <taxon>Bifidobacterium</taxon>
    </lineage>
</organism>